<keyword evidence="16" id="KW-1185">Reference proteome</keyword>
<dbReference type="PANTHER" id="PTHR11929:SF220">
    <property type="entry name" value="FUCOSYLTRANSFERASE"/>
    <property type="match status" value="1"/>
</dbReference>
<comment type="similarity">
    <text evidence="3 12">Belongs to the glycosyltransferase 10 family.</text>
</comment>
<keyword evidence="4 12" id="KW-0328">Glycosyltransferase</keyword>
<keyword evidence="8" id="KW-1133">Transmembrane helix</keyword>
<feature type="compositionally biased region" description="Basic and acidic residues" evidence="13">
    <location>
        <begin position="49"/>
        <end position="63"/>
    </location>
</feature>
<name>A0A151ZGS4_TIELA</name>
<evidence type="ECO:0000256" key="13">
    <source>
        <dbReference type="SAM" id="MobiDB-lite"/>
    </source>
</evidence>
<feature type="compositionally biased region" description="Basic and acidic residues" evidence="13">
    <location>
        <begin position="20"/>
        <end position="42"/>
    </location>
</feature>
<dbReference type="Pfam" id="PF00852">
    <property type="entry name" value="Glyco_transf_10"/>
    <property type="match status" value="1"/>
</dbReference>
<evidence type="ECO:0000256" key="2">
    <source>
        <dbReference type="ARBA" id="ARBA00004922"/>
    </source>
</evidence>
<keyword evidence="6 12" id="KW-0812">Transmembrane</keyword>
<keyword evidence="12" id="KW-0333">Golgi apparatus</keyword>
<dbReference type="Proteomes" id="UP000076078">
    <property type="component" value="Unassembled WGS sequence"/>
</dbReference>
<comment type="pathway">
    <text evidence="2">Protein modification; protein glycosylation.</text>
</comment>
<comment type="caution">
    <text evidence="15">The sequence shown here is derived from an EMBL/GenBank/DDBJ whole genome shotgun (WGS) entry which is preliminary data.</text>
</comment>
<evidence type="ECO:0000256" key="12">
    <source>
        <dbReference type="RuleBase" id="RU003832"/>
    </source>
</evidence>
<evidence type="ECO:0000259" key="14">
    <source>
        <dbReference type="Pfam" id="PF00852"/>
    </source>
</evidence>
<feature type="compositionally biased region" description="Acidic residues" evidence="13">
    <location>
        <begin position="82"/>
        <end position="99"/>
    </location>
</feature>
<evidence type="ECO:0000256" key="4">
    <source>
        <dbReference type="ARBA" id="ARBA00022676"/>
    </source>
</evidence>
<dbReference type="EMBL" id="LODT01000028">
    <property type="protein sequence ID" value="KYQ93109.1"/>
    <property type="molecule type" value="Genomic_DNA"/>
</dbReference>
<evidence type="ECO:0000256" key="11">
    <source>
        <dbReference type="ARBA" id="ARBA00037847"/>
    </source>
</evidence>
<keyword evidence="7" id="KW-0735">Signal-anchor</keyword>
<evidence type="ECO:0000256" key="1">
    <source>
        <dbReference type="ARBA" id="ARBA00004606"/>
    </source>
</evidence>
<evidence type="ECO:0000256" key="3">
    <source>
        <dbReference type="ARBA" id="ARBA00008919"/>
    </source>
</evidence>
<dbReference type="GO" id="GO:0008417">
    <property type="term" value="F:fucosyltransferase activity"/>
    <property type="evidence" value="ECO:0007669"/>
    <property type="project" value="InterPro"/>
</dbReference>
<proteinExistence type="inferred from homology"/>
<keyword evidence="9" id="KW-0472">Membrane</keyword>
<dbReference type="PANTHER" id="PTHR11929">
    <property type="entry name" value="ALPHA- 1,3 -FUCOSYLTRANSFERASE"/>
    <property type="match status" value="1"/>
</dbReference>
<dbReference type="AlphaFoldDB" id="A0A151ZGS4"/>
<evidence type="ECO:0000256" key="8">
    <source>
        <dbReference type="ARBA" id="ARBA00022989"/>
    </source>
</evidence>
<dbReference type="SUPFAM" id="SSF53756">
    <property type="entry name" value="UDP-Glycosyltransferase/glycogen phosphorylase"/>
    <property type="match status" value="1"/>
</dbReference>
<feature type="domain" description="Fucosyltransferase C-terminal" evidence="14">
    <location>
        <begin position="273"/>
        <end position="445"/>
    </location>
</feature>
<dbReference type="FunFam" id="3.40.50.11660:FF:000002">
    <property type="entry name" value="Alpha-(1,3)-fucosyltransferase"/>
    <property type="match status" value="1"/>
</dbReference>
<dbReference type="EC" id="2.4.1.-" evidence="12"/>
<evidence type="ECO:0000256" key="9">
    <source>
        <dbReference type="ARBA" id="ARBA00023136"/>
    </source>
</evidence>
<evidence type="ECO:0000256" key="7">
    <source>
        <dbReference type="ARBA" id="ARBA00022968"/>
    </source>
</evidence>
<comment type="subcellular location">
    <subcellularLocation>
        <location evidence="11">Endomembrane system</location>
        <topology evidence="11">Single-pass membrane protein</topology>
    </subcellularLocation>
    <subcellularLocation>
        <location evidence="12">Golgi apparatus</location>
        <location evidence="12">Golgi stack membrane</location>
        <topology evidence="12">Single-pass type II membrane protein</topology>
    </subcellularLocation>
    <subcellularLocation>
        <location evidence="1">Membrane</location>
        <topology evidence="1">Single-pass type II membrane protein</topology>
    </subcellularLocation>
</comment>
<gene>
    <name evidence="15" type="ORF">DLAC_05736</name>
</gene>
<evidence type="ECO:0000313" key="16">
    <source>
        <dbReference type="Proteomes" id="UP000076078"/>
    </source>
</evidence>
<organism evidence="15 16">
    <name type="scientific">Tieghemostelium lacteum</name>
    <name type="common">Slime mold</name>
    <name type="synonym">Dictyostelium lacteum</name>
    <dbReference type="NCBI Taxonomy" id="361077"/>
    <lineage>
        <taxon>Eukaryota</taxon>
        <taxon>Amoebozoa</taxon>
        <taxon>Evosea</taxon>
        <taxon>Eumycetozoa</taxon>
        <taxon>Dictyostelia</taxon>
        <taxon>Dictyosteliales</taxon>
        <taxon>Raperosteliaceae</taxon>
        <taxon>Tieghemostelium</taxon>
    </lineage>
</organism>
<dbReference type="InterPro" id="IPR001503">
    <property type="entry name" value="Glyco_trans_10"/>
</dbReference>
<dbReference type="OrthoDB" id="427096at2759"/>
<accession>A0A151ZGS4</accession>
<feature type="region of interest" description="Disordered" evidence="13">
    <location>
        <begin position="20"/>
        <end position="117"/>
    </location>
</feature>
<keyword evidence="10" id="KW-0325">Glycoprotein</keyword>
<dbReference type="OMA" id="TGPTKDW"/>
<keyword evidence="5 12" id="KW-0808">Transferase</keyword>
<reference evidence="15 16" key="1">
    <citation type="submission" date="2015-12" db="EMBL/GenBank/DDBJ databases">
        <title>Dictyostelia acquired genes for synthesis and detection of signals that induce cell-type specialization by lateral gene transfer from prokaryotes.</title>
        <authorList>
            <person name="Gloeckner G."/>
            <person name="Schaap P."/>
        </authorList>
    </citation>
    <scope>NUCLEOTIDE SEQUENCE [LARGE SCALE GENOMIC DNA]</scope>
    <source>
        <strain evidence="15 16">TK</strain>
    </source>
</reference>
<evidence type="ECO:0000256" key="5">
    <source>
        <dbReference type="ARBA" id="ARBA00022679"/>
    </source>
</evidence>
<dbReference type="UniPathway" id="UPA00378"/>
<dbReference type="GO" id="GO:0032580">
    <property type="term" value="C:Golgi cisterna membrane"/>
    <property type="evidence" value="ECO:0007669"/>
    <property type="project" value="UniProtKB-SubCell"/>
</dbReference>
<dbReference type="InterPro" id="IPR055270">
    <property type="entry name" value="Glyco_tran_10_C"/>
</dbReference>
<dbReference type="InParanoid" id="A0A151ZGS4"/>
<feature type="compositionally biased region" description="Low complexity" evidence="13">
    <location>
        <begin position="66"/>
        <end position="80"/>
    </location>
</feature>
<protein>
    <recommendedName>
        <fullName evidence="12">Fucosyltransferase</fullName>
        <ecNumber evidence="12">2.4.1.-</ecNumber>
    </recommendedName>
</protein>
<dbReference type="InterPro" id="IPR038577">
    <property type="entry name" value="GT10-like_C_sf"/>
</dbReference>
<evidence type="ECO:0000313" key="15">
    <source>
        <dbReference type="EMBL" id="KYQ93109.1"/>
    </source>
</evidence>
<dbReference type="Gene3D" id="3.40.50.11660">
    <property type="entry name" value="Glycosyl transferase family 10, C-terminal domain"/>
    <property type="match status" value="1"/>
</dbReference>
<sequence length="570" mass="66047">MTLIIIINYNTTLNLYTKNAEEKNNKHPTRNDNRDYNNDKNSAEVVNPIDREGDTPDESDPRVKPQQNGNNNNNNNNKNFNDFDDDQDDFSSNGDSDDFEINKYINNNNNLDESDESIEFQVKPTPSVDNKEMIKDQSKITVNLEKSISNWNRWDLESLKKSEPVEHCHYSNHRDYNESPVHVVVENRQSPAELENCDIPCRASDSKYIDASVYSRDECTKSIYTTLENVPPHMKFDIVSTTSMKSDVPIGYYSWREYPYYRKPKDKVYDDNQGLVAAFISNCGPHKRLDWIERLQKAGVRVDSYGKCLHNKDIPKDRNGLPSDYNGEKMEIASTYKFTMAFENANTDDYVTEKLFGILTVGSVPLYDGAANGRDFFPTPDAGILANDFNSPEDMAKHLLYLNSNDTAYREYLRWKTTGPTKDWMSLIDNSLYSRECRTCIKTADLHRKVVGRVLPSNSTHLETLINVPKTFTKEDGIVVYVREKSKFWFHALQVPFGTTYQQLKEIFSKNIPHNGDLYQAYDYWSKDLIISDKLHSNQIINLKQEQEIEVQFVDLNFFWDSFNTINKIK</sequence>
<evidence type="ECO:0000256" key="10">
    <source>
        <dbReference type="ARBA" id="ARBA00023180"/>
    </source>
</evidence>
<evidence type="ECO:0000256" key="6">
    <source>
        <dbReference type="ARBA" id="ARBA00022692"/>
    </source>
</evidence>